<protein>
    <submittedName>
        <fullName evidence="2">Uncharacterized protein</fullName>
    </submittedName>
</protein>
<evidence type="ECO:0000256" key="1">
    <source>
        <dbReference type="SAM" id="SignalP"/>
    </source>
</evidence>
<sequence>MDHLTTQPSVLAGLLLATSALAAPTLKIPANGMFAEKSNKHAENNLIPVDKTNNERSVRRQENNAHPFTDNINHGSHSLKWKIKDWV</sequence>
<feature type="chain" id="PRO_5024978422" evidence="1">
    <location>
        <begin position="23"/>
        <end position="87"/>
    </location>
</feature>
<reference evidence="2 3" key="1">
    <citation type="submission" date="2019-04" db="EMBL/GenBank/DDBJ databases">
        <authorList>
            <consortium name="DOE Joint Genome Institute"/>
            <person name="Mondo S."/>
            <person name="Kjaerbolling I."/>
            <person name="Vesth T."/>
            <person name="Frisvad J.C."/>
            <person name="Nybo J.L."/>
            <person name="Theobald S."/>
            <person name="Kildgaard S."/>
            <person name="Isbrandt T."/>
            <person name="Kuo A."/>
            <person name="Sato A."/>
            <person name="Lyhne E.K."/>
            <person name="Kogle M.E."/>
            <person name="Wiebenga A."/>
            <person name="Kun R.S."/>
            <person name="Lubbers R.J."/>
            <person name="Makela M.R."/>
            <person name="Barry K."/>
            <person name="Chovatia M."/>
            <person name="Clum A."/>
            <person name="Daum C."/>
            <person name="Haridas S."/>
            <person name="He G."/>
            <person name="LaButti K."/>
            <person name="Lipzen A."/>
            <person name="Riley R."/>
            <person name="Salamov A."/>
            <person name="Simmons B.A."/>
            <person name="Magnuson J.K."/>
            <person name="Henrissat B."/>
            <person name="Mortensen U.H."/>
            <person name="Larsen T.O."/>
            <person name="Devries R.P."/>
            <person name="Grigoriev I.V."/>
            <person name="Machida M."/>
            <person name="Baker S.E."/>
            <person name="Andersen M.R."/>
            <person name="Cantor M.N."/>
            <person name="Hua S.X."/>
        </authorList>
    </citation>
    <scope>NUCLEOTIDE SEQUENCE [LARGE SCALE GENOMIC DNA]</scope>
    <source>
        <strain evidence="2 3">CBS 119388</strain>
    </source>
</reference>
<name>A0A5N7CSL0_9EURO</name>
<accession>A0A5N7CSL0</accession>
<dbReference type="Proteomes" id="UP000325579">
    <property type="component" value="Unassembled WGS sequence"/>
</dbReference>
<feature type="signal peptide" evidence="1">
    <location>
        <begin position="1"/>
        <end position="22"/>
    </location>
</feature>
<dbReference type="AlphaFoldDB" id="A0A5N7CSL0"/>
<organism evidence="2 3">
    <name type="scientific">Aspergillus pseudonomiae</name>
    <dbReference type="NCBI Taxonomy" id="1506151"/>
    <lineage>
        <taxon>Eukaryota</taxon>
        <taxon>Fungi</taxon>
        <taxon>Dikarya</taxon>
        <taxon>Ascomycota</taxon>
        <taxon>Pezizomycotina</taxon>
        <taxon>Eurotiomycetes</taxon>
        <taxon>Eurotiomycetidae</taxon>
        <taxon>Eurotiales</taxon>
        <taxon>Aspergillaceae</taxon>
        <taxon>Aspergillus</taxon>
        <taxon>Aspergillus subgen. Circumdati</taxon>
    </lineage>
</organism>
<proteinExistence type="predicted"/>
<dbReference type="RefSeq" id="XP_031934453.1">
    <property type="nucleotide sequence ID" value="XM_032088527.1"/>
</dbReference>
<keyword evidence="3" id="KW-1185">Reference proteome</keyword>
<keyword evidence="1" id="KW-0732">Signal</keyword>
<dbReference type="EMBL" id="ML736917">
    <property type="protein sequence ID" value="KAE8397134.1"/>
    <property type="molecule type" value="Genomic_DNA"/>
</dbReference>
<evidence type="ECO:0000313" key="3">
    <source>
        <dbReference type="Proteomes" id="UP000325579"/>
    </source>
</evidence>
<dbReference type="GeneID" id="43673218"/>
<evidence type="ECO:0000313" key="2">
    <source>
        <dbReference type="EMBL" id="KAE8397134.1"/>
    </source>
</evidence>
<dbReference type="OrthoDB" id="10336068at2759"/>
<gene>
    <name evidence="2" type="ORF">BDV37DRAFT_289678</name>
</gene>